<keyword evidence="1" id="KW-0378">Hydrolase</keyword>
<dbReference type="InterPro" id="IPR001375">
    <property type="entry name" value="Peptidase_S9_cat"/>
</dbReference>
<keyword evidence="2" id="KW-0732">Signal</keyword>
<evidence type="ECO:0000259" key="3">
    <source>
        <dbReference type="Pfam" id="PF00326"/>
    </source>
</evidence>
<proteinExistence type="predicted"/>
<dbReference type="SUPFAM" id="SSF53474">
    <property type="entry name" value="alpha/beta-Hydrolases"/>
    <property type="match status" value="1"/>
</dbReference>
<dbReference type="InterPro" id="IPR029058">
    <property type="entry name" value="AB_hydrolase_fold"/>
</dbReference>
<protein>
    <submittedName>
        <fullName evidence="4">S9 family peptidase</fullName>
    </submittedName>
</protein>
<dbReference type="Gene3D" id="3.40.50.1820">
    <property type="entry name" value="alpha/beta hydrolase"/>
    <property type="match status" value="1"/>
</dbReference>
<feature type="domain" description="Peptidase S9 prolyl oligopeptidase catalytic" evidence="3">
    <location>
        <begin position="489"/>
        <end position="689"/>
    </location>
</feature>
<gene>
    <name evidence="4" type="ORF">ACFQDM_15040</name>
</gene>
<dbReference type="Proteomes" id="UP001596303">
    <property type="component" value="Unassembled WGS sequence"/>
</dbReference>
<dbReference type="InterPro" id="IPR011042">
    <property type="entry name" value="6-blade_b-propeller_TolB-like"/>
</dbReference>
<accession>A0ABW1SCJ3</accession>
<dbReference type="PANTHER" id="PTHR42776">
    <property type="entry name" value="SERINE PEPTIDASE S9 FAMILY MEMBER"/>
    <property type="match status" value="1"/>
</dbReference>
<feature type="chain" id="PRO_5046400036" evidence="2">
    <location>
        <begin position="21"/>
        <end position="711"/>
    </location>
</feature>
<feature type="signal peptide" evidence="2">
    <location>
        <begin position="1"/>
        <end position="20"/>
    </location>
</feature>
<evidence type="ECO:0000256" key="2">
    <source>
        <dbReference type="SAM" id="SignalP"/>
    </source>
</evidence>
<sequence length="711" mass="79340">MRGLIVLIGTLLMGVGSALSTPNTTRFDVDDYDRLQSFEELVLSPDGDWIVYVQLGGAADPGRAVIVQRALPDKEPLDIDIPDDARGLDWGKDGASLTYLSASNGERQVYTTELFTGKTRQLTNGAAPVSSYAFSRDGGDFAWTTVQTKREGPREPSLFEQFHEGEEPIIVDHPSLRQFHFVNPHFAEGRSSSTRSLHVRGPEGEGITVDIPGDVVDFHWSPDGMRLSIAYLHDDIPDSPFAPLYTSIGIFDLRTNEFRTLLKARPFGTSDDAVYYSGGEWASDGEKVIIRRVLQTSLWRDRRHILYVDVNARPIDATEAWFDYDIYPPGREVTLLGDGRAVVDGISLGKQSVFQLEASGARPIDVLADIQGDSYLASFDERGDTIAFVNEQHSAPPEIYLLDDGQLVQLSRSNEEISRKQLPIVEEVRWSGADGDTLQGWLLLPPDASASQEPIPLVTFLHGGPAPPMTSRFAQYYTQYGGIWPYPLELLALEGVAVFIPNYRGTQCFGNDFTNPIAPDREAVEDVLTGIESLVARGIADPERLGLSGHSHGAWLGSLIVTREKDRFIAASFAEGPQNNALTYLYSPMYLYERGYHELWGGGLWDRPERYLETSPEFHFDDVRTAILFEAGAYSQAITMMGGPKAATRAGVATEFVIYPQTGHNLRDPDLKRASAMRNLEWFLFWLKDQEQPDPTDEEQYDRWDMLRAIR</sequence>
<dbReference type="RefSeq" id="WP_377380421.1">
    <property type="nucleotide sequence ID" value="NZ_JBHSSW010000028.1"/>
</dbReference>
<keyword evidence="5" id="KW-1185">Reference proteome</keyword>
<name>A0ABW1SCJ3_9PROT</name>
<evidence type="ECO:0000313" key="4">
    <source>
        <dbReference type="EMBL" id="MFC6199400.1"/>
    </source>
</evidence>
<evidence type="ECO:0000313" key="5">
    <source>
        <dbReference type="Proteomes" id="UP001596303"/>
    </source>
</evidence>
<evidence type="ECO:0000256" key="1">
    <source>
        <dbReference type="ARBA" id="ARBA00022801"/>
    </source>
</evidence>
<dbReference type="SUPFAM" id="SSF82171">
    <property type="entry name" value="DPP6 N-terminal domain-like"/>
    <property type="match status" value="1"/>
</dbReference>
<dbReference type="Gene3D" id="2.120.10.30">
    <property type="entry name" value="TolB, C-terminal domain"/>
    <property type="match status" value="1"/>
</dbReference>
<reference evidence="5" key="1">
    <citation type="journal article" date="2019" name="Int. J. Syst. Evol. Microbiol.">
        <title>The Global Catalogue of Microorganisms (GCM) 10K type strain sequencing project: providing services to taxonomists for standard genome sequencing and annotation.</title>
        <authorList>
            <consortium name="The Broad Institute Genomics Platform"/>
            <consortium name="The Broad Institute Genome Sequencing Center for Infectious Disease"/>
            <person name="Wu L."/>
            <person name="Ma J."/>
        </authorList>
    </citation>
    <scope>NUCLEOTIDE SEQUENCE [LARGE SCALE GENOMIC DNA]</scope>
    <source>
        <strain evidence="5">CGMCC-1.15741</strain>
    </source>
</reference>
<dbReference type="PANTHER" id="PTHR42776:SF4">
    <property type="entry name" value="ACYLAMINO-ACID-RELEASING ENZYME"/>
    <property type="match status" value="1"/>
</dbReference>
<dbReference type="EMBL" id="JBHSSW010000028">
    <property type="protein sequence ID" value="MFC6199400.1"/>
    <property type="molecule type" value="Genomic_DNA"/>
</dbReference>
<dbReference type="Pfam" id="PF00326">
    <property type="entry name" value="Peptidase_S9"/>
    <property type="match status" value="1"/>
</dbReference>
<organism evidence="4 5">
    <name type="scientific">Ponticaulis profundi</name>
    <dbReference type="NCBI Taxonomy" id="2665222"/>
    <lineage>
        <taxon>Bacteria</taxon>
        <taxon>Pseudomonadati</taxon>
        <taxon>Pseudomonadota</taxon>
        <taxon>Alphaproteobacteria</taxon>
        <taxon>Hyphomonadales</taxon>
        <taxon>Hyphomonadaceae</taxon>
        <taxon>Ponticaulis</taxon>
    </lineage>
</organism>
<comment type="caution">
    <text evidence="4">The sequence shown here is derived from an EMBL/GenBank/DDBJ whole genome shotgun (WGS) entry which is preliminary data.</text>
</comment>